<dbReference type="PIRSF" id="PIRSF000137">
    <property type="entry name" value="Alcohol_oxidase"/>
    <property type="match status" value="1"/>
</dbReference>
<comment type="similarity">
    <text evidence="2">Belongs to the GMC oxidoreductase family.</text>
</comment>
<dbReference type="PANTHER" id="PTHR11552:SF147">
    <property type="entry name" value="CHOLINE DEHYDROGENASE, MITOCHONDRIAL"/>
    <property type="match status" value="1"/>
</dbReference>
<dbReference type="Gene3D" id="3.50.50.60">
    <property type="entry name" value="FAD/NAD(P)-binding domain"/>
    <property type="match status" value="1"/>
</dbReference>
<dbReference type="InterPro" id="IPR036188">
    <property type="entry name" value="FAD/NAD-bd_sf"/>
</dbReference>
<name>A0A9N9SY81_DIABA</name>
<feature type="binding site" evidence="5">
    <location>
        <position position="131"/>
    </location>
    <ligand>
        <name>FAD</name>
        <dbReference type="ChEBI" id="CHEBI:57692"/>
    </ligand>
</feature>
<organism evidence="9 10">
    <name type="scientific">Diabrotica balteata</name>
    <name type="common">Banded cucumber beetle</name>
    <dbReference type="NCBI Taxonomy" id="107213"/>
    <lineage>
        <taxon>Eukaryota</taxon>
        <taxon>Metazoa</taxon>
        <taxon>Ecdysozoa</taxon>
        <taxon>Arthropoda</taxon>
        <taxon>Hexapoda</taxon>
        <taxon>Insecta</taxon>
        <taxon>Pterygota</taxon>
        <taxon>Neoptera</taxon>
        <taxon>Endopterygota</taxon>
        <taxon>Coleoptera</taxon>
        <taxon>Polyphaga</taxon>
        <taxon>Cucujiformia</taxon>
        <taxon>Chrysomeloidea</taxon>
        <taxon>Chrysomelidae</taxon>
        <taxon>Galerucinae</taxon>
        <taxon>Diabroticina</taxon>
        <taxon>Diabroticites</taxon>
        <taxon>Diabrotica</taxon>
    </lineage>
</organism>
<evidence type="ECO:0000256" key="2">
    <source>
        <dbReference type="ARBA" id="ARBA00010790"/>
    </source>
</evidence>
<gene>
    <name evidence="9" type="ORF">DIABBA_LOCUS5361</name>
</gene>
<dbReference type="GO" id="GO:0016614">
    <property type="term" value="F:oxidoreductase activity, acting on CH-OH group of donors"/>
    <property type="evidence" value="ECO:0007669"/>
    <property type="project" value="InterPro"/>
</dbReference>
<keyword evidence="6" id="KW-0472">Membrane</keyword>
<dbReference type="Gene3D" id="3.30.560.10">
    <property type="entry name" value="Glucose Oxidase, domain 3"/>
    <property type="match status" value="1"/>
</dbReference>
<sequence>MFLSKECFLPLYTICVTFFGFLLYLSYHTDILCLSCDETDNSNIVFDYIVVGCGSAGAIAARRLAENKKISVLVLEAGKHGNFVLDVPVFGLLLQQSAYDWQYQSVPQINSCFGLQNNVSMWPMGKIMGGTGMLNNMIYVRGYSEDFNDWFKDKEGYTFSKDILPYFKKLEEWDYKGKTTASTYVSSLTFTSKLADSILKAAKELGYPVLDETENCMKGFGVPKINVKNGKRWTPAHTLLEQKMPNIILRTNRVVQKILLHDNFEAYGVKYTYKGQEYIAKATKGVILSAGVIGTTKILLHSGIGPKKHLTDINIKTKIDLPVGENLQDHVTTGFDLILFNQSLGIGIEYIMSPFSLFEYFYSGTGPWTTAGCETLAYFSTKETKEAVPDLQFMIMNVGVNEDRGLYLRHMLGVSDDVWNKYFAKLKSNVTATILPILLHPKSRGNVRLESNRPNSAVIIDPKYLSHEYDIDILIKGIEIVRKLVETREMKKIGASFNKNIFPGCSQFDFGSKEYWKCYVQHLTITSYHPVGTCKMGHEEEETAVVNYDFEVKGTNNLFVVDASVMPTLTSGNINGAIFLLAEMASDIFKYKDFLNQGRCTILEIFIKSYVCKNYY</sequence>
<keyword evidence="6" id="KW-1133">Transmembrane helix</keyword>
<evidence type="ECO:0000259" key="7">
    <source>
        <dbReference type="Pfam" id="PF00732"/>
    </source>
</evidence>
<dbReference type="Proteomes" id="UP001153709">
    <property type="component" value="Chromosome 3"/>
</dbReference>
<dbReference type="GO" id="GO:0050660">
    <property type="term" value="F:flavin adenine dinucleotide binding"/>
    <property type="evidence" value="ECO:0007669"/>
    <property type="project" value="InterPro"/>
</dbReference>
<evidence type="ECO:0000256" key="3">
    <source>
        <dbReference type="ARBA" id="ARBA00022630"/>
    </source>
</evidence>
<evidence type="ECO:0000256" key="6">
    <source>
        <dbReference type="SAM" id="Phobius"/>
    </source>
</evidence>
<dbReference type="AlphaFoldDB" id="A0A9N9SY81"/>
<keyword evidence="6" id="KW-0812">Transmembrane</keyword>
<feature type="domain" description="Glucose-methanol-choline oxidoreductase N-terminal" evidence="7">
    <location>
        <begin position="46"/>
        <end position="331"/>
    </location>
</feature>
<dbReference type="SUPFAM" id="SSF54373">
    <property type="entry name" value="FAD-linked reductases, C-terminal domain"/>
    <property type="match status" value="1"/>
</dbReference>
<keyword evidence="4 5" id="KW-0274">FAD</keyword>
<dbReference type="Pfam" id="PF05199">
    <property type="entry name" value="GMC_oxred_C"/>
    <property type="match status" value="1"/>
</dbReference>
<comment type="cofactor">
    <cofactor evidence="1 5">
        <name>FAD</name>
        <dbReference type="ChEBI" id="CHEBI:57692"/>
    </cofactor>
</comment>
<evidence type="ECO:0000259" key="8">
    <source>
        <dbReference type="Pfam" id="PF05199"/>
    </source>
</evidence>
<dbReference type="Pfam" id="PF00732">
    <property type="entry name" value="GMC_oxred_N"/>
    <property type="match status" value="1"/>
</dbReference>
<dbReference type="InterPro" id="IPR012132">
    <property type="entry name" value="GMC_OxRdtase"/>
</dbReference>
<feature type="domain" description="Glucose-methanol-choline oxidoreductase C-terminal" evidence="8">
    <location>
        <begin position="441"/>
        <end position="582"/>
    </location>
</feature>
<protein>
    <recommendedName>
        <fullName evidence="11">Glucose dehydrogenase [FAD, quinone]-like</fullName>
    </recommendedName>
</protein>
<keyword evidence="10" id="KW-1185">Reference proteome</keyword>
<dbReference type="InterPro" id="IPR000172">
    <property type="entry name" value="GMC_OxRdtase_N"/>
</dbReference>
<evidence type="ECO:0008006" key="11">
    <source>
        <dbReference type="Google" id="ProtNLM"/>
    </source>
</evidence>
<dbReference type="EMBL" id="OU898278">
    <property type="protein sequence ID" value="CAG9831800.1"/>
    <property type="molecule type" value="Genomic_DNA"/>
</dbReference>
<dbReference type="SUPFAM" id="SSF51905">
    <property type="entry name" value="FAD/NAD(P)-binding domain"/>
    <property type="match status" value="1"/>
</dbReference>
<accession>A0A9N9SY81</accession>
<feature type="binding site" evidence="5">
    <location>
        <position position="255"/>
    </location>
    <ligand>
        <name>FAD</name>
        <dbReference type="ChEBI" id="CHEBI:57692"/>
    </ligand>
</feature>
<keyword evidence="3" id="KW-0285">Flavoprotein</keyword>
<evidence type="ECO:0000256" key="1">
    <source>
        <dbReference type="ARBA" id="ARBA00001974"/>
    </source>
</evidence>
<evidence type="ECO:0000313" key="10">
    <source>
        <dbReference type="Proteomes" id="UP001153709"/>
    </source>
</evidence>
<dbReference type="PANTHER" id="PTHR11552">
    <property type="entry name" value="GLUCOSE-METHANOL-CHOLINE GMC OXIDOREDUCTASE"/>
    <property type="match status" value="1"/>
</dbReference>
<evidence type="ECO:0000313" key="9">
    <source>
        <dbReference type="EMBL" id="CAG9831800.1"/>
    </source>
</evidence>
<feature type="transmembrane region" description="Helical" evidence="6">
    <location>
        <begin position="7"/>
        <end position="27"/>
    </location>
</feature>
<dbReference type="OrthoDB" id="5428259at2759"/>
<reference evidence="9" key="1">
    <citation type="submission" date="2022-01" db="EMBL/GenBank/DDBJ databases">
        <authorList>
            <person name="King R."/>
        </authorList>
    </citation>
    <scope>NUCLEOTIDE SEQUENCE</scope>
</reference>
<proteinExistence type="inferred from homology"/>
<evidence type="ECO:0000256" key="4">
    <source>
        <dbReference type="ARBA" id="ARBA00022827"/>
    </source>
</evidence>
<evidence type="ECO:0000256" key="5">
    <source>
        <dbReference type="PIRSR" id="PIRSR000137-2"/>
    </source>
</evidence>
<dbReference type="InterPro" id="IPR007867">
    <property type="entry name" value="GMC_OxRtase_C"/>
</dbReference>